<sequence>MFPTQPLSRPSTVSAAAAAPDQSLLSVALYPLDAIAQCYAKGTRELSSNAINSIRALSMKHCNIVIAPACDTPLRAFFTLSACVALLGCAAAPDSGGTPGDGVAESQARIVRQMDRPLQPASQAGGPRQFSGSFGRGSLNTTGNATGEWQVRAEVTHGRLRCATYALGVRFGVGNASCSEVDWKSRMEWSDGRQQCNSATLVHSATGRLDSRRRDLSALNCVQVSVGCRGTCG</sequence>
<proteinExistence type="predicted"/>
<dbReference type="Proteomes" id="UP001432180">
    <property type="component" value="Chromosome"/>
</dbReference>
<name>A0ABZ0SAV3_9GAMM</name>
<evidence type="ECO:0000313" key="3">
    <source>
        <dbReference type="Proteomes" id="UP001432180"/>
    </source>
</evidence>
<organism evidence="2 3">
    <name type="scientific">Thiorhodovibrio winogradskyi</name>
    <dbReference type="NCBI Taxonomy" id="77007"/>
    <lineage>
        <taxon>Bacteria</taxon>
        <taxon>Pseudomonadati</taxon>
        <taxon>Pseudomonadota</taxon>
        <taxon>Gammaproteobacteria</taxon>
        <taxon>Chromatiales</taxon>
        <taxon>Chromatiaceae</taxon>
        <taxon>Thiorhodovibrio</taxon>
    </lineage>
</organism>
<protein>
    <submittedName>
        <fullName evidence="2">Uncharacterized protein</fullName>
    </submittedName>
</protein>
<reference evidence="2 3" key="1">
    <citation type="journal article" date="2023" name="Microorganisms">
        <title>Thiorhodovibrio frisius and Trv. litoralis spp. nov., Two Novel Members from a Clade of Fastidious Purple Sulfur Bacteria That Exhibit Unique Red-Shifted Light-Harvesting Capabilities.</title>
        <authorList>
            <person name="Methner A."/>
            <person name="Kuzyk S.B."/>
            <person name="Petersen J."/>
            <person name="Bauer S."/>
            <person name="Brinkmann H."/>
            <person name="Sichau K."/>
            <person name="Wanner G."/>
            <person name="Wolf J."/>
            <person name="Neumann-Schaal M."/>
            <person name="Henke P."/>
            <person name="Tank M."/>
            <person name="Sproer C."/>
            <person name="Bunk B."/>
            <person name="Overmann J."/>
        </authorList>
    </citation>
    <scope>NUCLEOTIDE SEQUENCE [LARGE SCALE GENOMIC DNA]</scope>
    <source>
        <strain evidence="2 3">DSM 6702</strain>
    </source>
</reference>
<dbReference type="EMBL" id="CP121472">
    <property type="protein sequence ID" value="WPL17171.1"/>
    <property type="molecule type" value="Genomic_DNA"/>
</dbReference>
<gene>
    <name evidence="2" type="ORF">Thiowin_02167</name>
</gene>
<keyword evidence="3" id="KW-1185">Reference proteome</keyword>
<accession>A0ABZ0SAV3</accession>
<evidence type="ECO:0000256" key="1">
    <source>
        <dbReference type="SAM" id="MobiDB-lite"/>
    </source>
</evidence>
<evidence type="ECO:0000313" key="2">
    <source>
        <dbReference type="EMBL" id="WPL17171.1"/>
    </source>
</evidence>
<feature type="region of interest" description="Disordered" evidence="1">
    <location>
        <begin position="117"/>
        <end position="137"/>
    </location>
</feature>